<keyword evidence="2" id="KW-1185">Reference proteome</keyword>
<protein>
    <submittedName>
        <fullName evidence="1">Uncharacterized protein</fullName>
    </submittedName>
</protein>
<accession>A0A8E2EFQ9</accession>
<feature type="non-terminal residue" evidence="1">
    <location>
        <position position="268"/>
    </location>
</feature>
<dbReference type="AlphaFoldDB" id="A0A8E2EFQ9"/>
<evidence type="ECO:0000313" key="2">
    <source>
        <dbReference type="Proteomes" id="UP000250266"/>
    </source>
</evidence>
<proteinExistence type="predicted"/>
<sequence length="268" mass="30872">ISLFINFLQTRKSDSIQIGRHRSICPGNHTYEPTVSGKMAGLFPTYRLPVLLTALEAFRSQPLFARRIILYFRLLILEVFSVGYSRHSSRVAFFRIFIPMYRVYILRDPEMPQPVWEVLQRISPREVDNMCWLLELWCQNLSFSARLDDDDVGRVVLNGIEATAVQMLDVKPSEEDNFAVEESMRRWHGMYQEMFSWLYDDEPGDPQLDLDGGEFEPVDNLEDVEFEPAGEPIDVTAFTAPCCGIPGEENRCTICMTEFEYDEEAAGA</sequence>
<dbReference type="Proteomes" id="UP000250266">
    <property type="component" value="Unassembled WGS sequence"/>
</dbReference>
<evidence type="ECO:0000313" key="1">
    <source>
        <dbReference type="EMBL" id="OCK83185.1"/>
    </source>
</evidence>
<organism evidence="1 2">
    <name type="scientific">Lepidopterella palustris CBS 459.81</name>
    <dbReference type="NCBI Taxonomy" id="1314670"/>
    <lineage>
        <taxon>Eukaryota</taxon>
        <taxon>Fungi</taxon>
        <taxon>Dikarya</taxon>
        <taxon>Ascomycota</taxon>
        <taxon>Pezizomycotina</taxon>
        <taxon>Dothideomycetes</taxon>
        <taxon>Pleosporomycetidae</taxon>
        <taxon>Mytilinidiales</taxon>
        <taxon>Argynnaceae</taxon>
        <taxon>Lepidopterella</taxon>
    </lineage>
</organism>
<dbReference type="EMBL" id="KV744867">
    <property type="protein sequence ID" value="OCK83185.1"/>
    <property type="molecule type" value="Genomic_DNA"/>
</dbReference>
<gene>
    <name evidence="1" type="ORF">K432DRAFT_468728</name>
</gene>
<name>A0A8E2EFQ9_9PEZI</name>
<reference evidence="1 2" key="1">
    <citation type="journal article" date="2016" name="Nat. Commun.">
        <title>Ectomycorrhizal ecology is imprinted in the genome of the dominant symbiotic fungus Cenococcum geophilum.</title>
        <authorList>
            <consortium name="DOE Joint Genome Institute"/>
            <person name="Peter M."/>
            <person name="Kohler A."/>
            <person name="Ohm R.A."/>
            <person name="Kuo A."/>
            <person name="Krutzmann J."/>
            <person name="Morin E."/>
            <person name="Arend M."/>
            <person name="Barry K.W."/>
            <person name="Binder M."/>
            <person name="Choi C."/>
            <person name="Clum A."/>
            <person name="Copeland A."/>
            <person name="Grisel N."/>
            <person name="Haridas S."/>
            <person name="Kipfer T."/>
            <person name="LaButti K."/>
            <person name="Lindquist E."/>
            <person name="Lipzen A."/>
            <person name="Maire R."/>
            <person name="Meier B."/>
            <person name="Mihaltcheva S."/>
            <person name="Molinier V."/>
            <person name="Murat C."/>
            <person name="Poggeler S."/>
            <person name="Quandt C.A."/>
            <person name="Sperisen C."/>
            <person name="Tritt A."/>
            <person name="Tisserant E."/>
            <person name="Crous P.W."/>
            <person name="Henrissat B."/>
            <person name="Nehls U."/>
            <person name="Egli S."/>
            <person name="Spatafora J.W."/>
            <person name="Grigoriev I.V."/>
            <person name="Martin F.M."/>
        </authorList>
    </citation>
    <scope>NUCLEOTIDE SEQUENCE [LARGE SCALE GENOMIC DNA]</scope>
    <source>
        <strain evidence="1 2">CBS 459.81</strain>
    </source>
</reference>